<keyword evidence="2" id="KW-1185">Reference proteome</keyword>
<dbReference type="AlphaFoldDB" id="A0AAV4NDY9"/>
<sequence>MVGMPLRKRCHKPDGRGIYGSSTGQGALLFWMELKSPWKKEIPASNAINQLLYRSANPAARSLAACSNCGGSAISRVTVAFMDRTPLLLWMELESRWKAGIFTAFFYLDSCTTHNSAVVSLQLQKIKVDTELDVFWT</sequence>
<name>A0AAV4NDY9_CAEEX</name>
<comment type="caution">
    <text evidence="1">The sequence shown here is derived from an EMBL/GenBank/DDBJ whole genome shotgun (WGS) entry which is preliminary data.</text>
</comment>
<reference evidence="1 2" key="1">
    <citation type="submission" date="2021-06" db="EMBL/GenBank/DDBJ databases">
        <title>Caerostris extrusa draft genome.</title>
        <authorList>
            <person name="Kono N."/>
            <person name="Arakawa K."/>
        </authorList>
    </citation>
    <scope>NUCLEOTIDE SEQUENCE [LARGE SCALE GENOMIC DNA]</scope>
</reference>
<proteinExistence type="predicted"/>
<protein>
    <recommendedName>
        <fullName evidence="3">DDE-1 domain-containing protein</fullName>
    </recommendedName>
</protein>
<organism evidence="1 2">
    <name type="scientific">Caerostris extrusa</name>
    <name type="common">Bark spider</name>
    <name type="synonym">Caerostris bankana</name>
    <dbReference type="NCBI Taxonomy" id="172846"/>
    <lineage>
        <taxon>Eukaryota</taxon>
        <taxon>Metazoa</taxon>
        <taxon>Ecdysozoa</taxon>
        <taxon>Arthropoda</taxon>
        <taxon>Chelicerata</taxon>
        <taxon>Arachnida</taxon>
        <taxon>Araneae</taxon>
        <taxon>Araneomorphae</taxon>
        <taxon>Entelegynae</taxon>
        <taxon>Araneoidea</taxon>
        <taxon>Araneidae</taxon>
        <taxon>Caerostris</taxon>
    </lineage>
</organism>
<dbReference type="EMBL" id="BPLR01020818">
    <property type="protein sequence ID" value="GIX82906.1"/>
    <property type="molecule type" value="Genomic_DNA"/>
</dbReference>
<dbReference type="Proteomes" id="UP001054945">
    <property type="component" value="Unassembled WGS sequence"/>
</dbReference>
<evidence type="ECO:0000313" key="1">
    <source>
        <dbReference type="EMBL" id="GIX82906.1"/>
    </source>
</evidence>
<gene>
    <name evidence="1" type="ORF">CEXT_52601</name>
</gene>
<evidence type="ECO:0000313" key="2">
    <source>
        <dbReference type="Proteomes" id="UP001054945"/>
    </source>
</evidence>
<evidence type="ECO:0008006" key="3">
    <source>
        <dbReference type="Google" id="ProtNLM"/>
    </source>
</evidence>
<accession>A0AAV4NDY9</accession>